<keyword evidence="2" id="KW-0548">Nucleotidyltransferase</keyword>
<keyword evidence="3" id="KW-1185">Reference proteome</keyword>
<dbReference type="InterPro" id="IPR002121">
    <property type="entry name" value="HRDC_dom"/>
</dbReference>
<evidence type="ECO:0000259" key="1">
    <source>
        <dbReference type="PROSITE" id="PS50967"/>
    </source>
</evidence>
<dbReference type="EC" id="2.7.7.48" evidence="2"/>
<dbReference type="Pfam" id="PF05970">
    <property type="entry name" value="PIF1"/>
    <property type="match status" value="1"/>
</dbReference>
<dbReference type="InterPro" id="IPR044876">
    <property type="entry name" value="HRDC_dom_sf"/>
</dbReference>
<dbReference type="InterPro" id="IPR010997">
    <property type="entry name" value="HRDC-like_sf"/>
</dbReference>
<dbReference type="Pfam" id="PF00570">
    <property type="entry name" value="HRDC"/>
    <property type="match status" value="1"/>
</dbReference>
<evidence type="ECO:0000313" key="3">
    <source>
        <dbReference type="Proteomes" id="UP000036958"/>
    </source>
</evidence>
<dbReference type="InterPro" id="IPR029491">
    <property type="entry name" value="Helicase_HTH"/>
</dbReference>
<dbReference type="InterPro" id="IPR010285">
    <property type="entry name" value="DNA_helicase_pif1-like_DEAD"/>
</dbReference>
<dbReference type="GO" id="GO:0003676">
    <property type="term" value="F:nucleic acid binding"/>
    <property type="evidence" value="ECO:0007669"/>
    <property type="project" value="InterPro"/>
</dbReference>
<reference evidence="3" key="1">
    <citation type="submission" date="2015-07" db="EMBL/GenBank/DDBJ databases">
        <title>Genome sequencing of Sunxiuqinia dokdonensis strain SK.</title>
        <authorList>
            <person name="Ahn S."/>
            <person name="Kim B.-C."/>
        </authorList>
    </citation>
    <scope>NUCLEOTIDE SEQUENCE [LARGE SCALE GENOMIC DNA]</scope>
    <source>
        <strain evidence="3">SK</strain>
    </source>
</reference>
<proteinExistence type="predicted"/>
<accession>A0A0L8V696</accession>
<name>A0A0L8V696_9BACT</name>
<gene>
    <name evidence="2" type="ORF">NC99_31660</name>
</gene>
<dbReference type="GO" id="GO:0003678">
    <property type="term" value="F:DNA helicase activity"/>
    <property type="evidence" value="ECO:0007669"/>
    <property type="project" value="InterPro"/>
</dbReference>
<dbReference type="GO" id="GO:0003968">
    <property type="term" value="F:RNA-directed RNA polymerase activity"/>
    <property type="evidence" value="ECO:0007669"/>
    <property type="project" value="UniProtKB-EC"/>
</dbReference>
<dbReference type="SMART" id="SM00382">
    <property type="entry name" value="AAA"/>
    <property type="match status" value="1"/>
</dbReference>
<dbReference type="Proteomes" id="UP000036958">
    <property type="component" value="Unassembled WGS sequence"/>
</dbReference>
<dbReference type="InterPro" id="IPR027417">
    <property type="entry name" value="P-loop_NTPase"/>
</dbReference>
<dbReference type="Pfam" id="PF14493">
    <property type="entry name" value="HTH_40"/>
    <property type="match status" value="1"/>
</dbReference>
<dbReference type="OrthoDB" id="9763659at2"/>
<dbReference type="STRING" id="1409788.NC99_31660"/>
<dbReference type="CDD" id="cd18809">
    <property type="entry name" value="SF1_C_RecD"/>
    <property type="match status" value="1"/>
</dbReference>
<dbReference type="AlphaFoldDB" id="A0A0L8V696"/>
<comment type="caution">
    <text evidence="2">The sequence shown here is derived from an EMBL/GenBank/DDBJ whole genome shotgun (WGS) entry which is preliminary data.</text>
</comment>
<dbReference type="InterPro" id="IPR003593">
    <property type="entry name" value="AAA+_ATPase"/>
</dbReference>
<evidence type="ECO:0000313" key="2">
    <source>
        <dbReference type="EMBL" id="KOH44015.1"/>
    </source>
</evidence>
<dbReference type="Gene3D" id="3.40.50.300">
    <property type="entry name" value="P-loop containing nucleotide triphosphate hydrolases"/>
    <property type="match status" value="1"/>
</dbReference>
<dbReference type="RefSeq" id="WP_053185062.1">
    <property type="nucleotide sequence ID" value="NZ_LGIA01000172.1"/>
</dbReference>
<dbReference type="Gene3D" id="1.10.10.1390">
    <property type="entry name" value="ATP-dependent DNA helicase RecQ"/>
    <property type="match status" value="1"/>
</dbReference>
<dbReference type="PANTHER" id="PTHR47642:SF5">
    <property type="entry name" value="ATP-DEPENDENT DNA HELICASE"/>
    <property type="match status" value="1"/>
</dbReference>
<dbReference type="EMBL" id="LGIA01000172">
    <property type="protein sequence ID" value="KOH44015.1"/>
    <property type="molecule type" value="Genomic_DNA"/>
</dbReference>
<protein>
    <submittedName>
        <fullName evidence="2">RNA-dirted RNA polymerase</fullName>
        <ecNumber evidence="2">2.7.7.48</ecNumber>
    </submittedName>
</protein>
<dbReference type="Gene3D" id="2.30.30.940">
    <property type="match status" value="1"/>
</dbReference>
<dbReference type="GO" id="GO:0000723">
    <property type="term" value="P:telomere maintenance"/>
    <property type="evidence" value="ECO:0007669"/>
    <property type="project" value="InterPro"/>
</dbReference>
<feature type="domain" description="HRDC" evidence="1">
    <location>
        <begin position="631"/>
        <end position="711"/>
    </location>
</feature>
<keyword evidence="2" id="KW-0808">Transferase</keyword>
<organism evidence="2 3">
    <name type="scientific">Sunxiuqinia dokdonensis</name>
    <dbReference type="NCBI Taxonomy" id="1409788"/>
    <lineage>
        <taxon>Bacteria</taxon>
        <taxon>Pseudomonadati</taxon>
        <taxon>Bacteroidota</taxon>
        <taxon>Bacteroidia</taxon>
        <taxon>Marinilabiliales</taxon>
        <taxon>Prolixibacteraceae</taxon>
        <taxon>Sunxiuqinia</taxon>
    </lineage>
</organism>
<dbReference type="SUPFAM" id="SSF47819">
    <property type="entry name" value="HRDC-like"/>
    <property type="match status" value="1"/>
</dbReference>
<dbReference type="PATRIC" id="fig|1409788.3.peg.3250"/>
<dbReference type="FunFam" id="3.40.50.300:FF:001498">
    <property type="entry name" value="ATP-dependent DNA helicase"/>
    <property type="match status" value="1"/>
</dbReference>
<dbReference type="InterPro" id="IPR051055">
    <property type="entry name" value="PIF1_helicase"/>
</dbReference>
<dbReference type="GO" id="GO:0006281">
    <property type="term" value="P:DNA repair"/>
    <property type="evidence" value="ECO:0007669"/>
    <property type="project" value="InterPro"/>
</dbReference>
<dbReference type="PROSITE" id="PS50967">
    <property type="entry name" value="HRDC"/>
    <property type="match status" value="1"/>
</dbReference>
<sequence>MKTDDNPQLQLARDFVRYTNQNIFLTGKAGTGKTTFLHNLKKQSPKRMVVVAPTGVAAINAGGVTIHSFFQISFGPQVPQANPSFSVSNPSGQNAPTGIKRYSKEKINIIRSLDLLVIDEISMVRADLLDAIDEVLRRFRDRRKPFGGVQLLMIGDLQQLAPVVKDDEWSLLKSYYDTCYFFSSRALKQASFIGIELKHIYRQSDEHFIHLLNQIRENRMDESTLQTLNQRYQPNFNPNDKEGYITLTTHNHQSQEINRSKLKELKPKAHFFEANVHGEFPEYMYPTEIELVLKVGAQVMFVKNDGSAEKRYYNGKIGKVIGIDDDSIQVQCKGETEPIAVERDEWQNAKYALNKTTQEIEENVIGTFEQFPLKLAWAITIHKSQGLTFEKAIINARQSFAHGQVYVALSRCKSLEGLVLSTPIETHSIKNDGTVVSFTDRVEQNQPGEKELLESRRNYQQQLLSELFDFKPILWQIQYLQKLCNEHGALLLGNLNQQLEAITEPLKTEMIGVANKFERQIQQLIRQSEDAEQNEPLQDRVKKACTYFLEKLEITLEQPVKATDFQTDNAAVRKSLQEAFIKLRKEMNVKRSGLTSCQEGFILKDYLKARARAVIDLGSEKAATGSGNAAFAKYPDFFKKMHAWRESKAKDLKMEISRVIRQKTLLEIVEKLPVTRIELKGIRGMGGKKMQQFGKEILEMTLAYRKAKGLELPLNAEKEPAKATLDSKHLSYSLFKAGKSVEEIAAERQLATSTIESHLVHFVGEGELPIDRLVEAHKQKAIMNQLKKHTNNSMTAVKSALGDDYSYSEIRFVLKYLEAKQVKS</sequence>
<dbReference type="GO" id="GO:0000166">
    <property type="term" value="F:nucleotide binding"/>
    <property type="evidence" value="ECO:0007669"/>
    <property type="project" value="InterPro"/>
</dbReference>
<dbReference type="Gene3D" id="1.10.150.80">
    <property type="entry name" value="HRDC domain"/>
    <property type="match status" value="1"/>
</dbReference>
<dbReference type="SUPFAM" id="SSF52540">
    <property type="entry name" value="P-loop containing nucleoside triphosphate hydrolases"/>
    <property type="match status" value="2"/>
</dbReference>
<dbReference type="PANTHER" id="PTHR47642">
    <property type="entry name" value="ATP-DEPENDENT DNA HELICASE"/>
    <property type="match status" value="1"/>
</dbReference>